<dbReference type="AlphaFoldDB" id="A0A2T9WUD4"/>
<dbReference type="EMBL" id="QEFH01000006">
    <property type="protein sequence ID" value="PVU71409.1"/>
    <property type="molecule type" value="Genomic_DNA"/>
</dbReference>
<sequence length="223" mass="27391">MFLDTIINELNKLNKECDFEKLNIKLNIEGRQEYYGMKCQGRYYIFNIIEWKENRSYKKIIYLVDFKEEELYKIEAIYKEIEKNPSGFFDNLFDKFNNSKYKNKTNYNFQFLSLLKKNKSNYHPIIIFDIKDKEIYKPNLYKFLLEKISMKISSYISNNPYITTIIKIYKNGKFLMNFLIFYNDKLNKYEIAEYKDGRIASEYKLYKRKELGEEIIERIRQWL</sequence>
<name>A0A2T9WUD4_NANST</name>
<comment type="caution">
    <text evidence="1">The sequence shown here is derived from an EMBL/GenBank/DDBJ whole genome shotgun (WGS) entry which is preliminary data.</text>
</comment>
<evidence type="ECO:0000313" key="2">
    <source>
        <dbReference type="Proteomes" id="UP000245908"/>
    </source>
</evidence>
<accession>A0A2T9WUD4</accession>
<protein>
    <submittedName>
        <fullName evidence="1">Uncharacterized protein</fullName>
    </submittedName>
</protein>
<organism evidence="1 2">
    <name type="scientific">Nanobsidianus stetteri</name>
    <dbReference type="NCBI Taxonomy" id="1294122"/>
    <lineage>
        <taxon>Archaea</taxon>
        <taxon>Nanobdellota</taxon>
        <taxon>Candidatus Nanoarchaeia</taxon>
        <taxon>Nanoarchaeales</taxon>
        <taxon>Nanopusillaceae</taxon>
        <taxon>Candidatus Nanobsidianus</taxon>
    </lineage>
</organism>
<proteinExistence type="predicted"/>
<dbReference type="Proteomes" id="UP000245908">
    <property type="component" value="Unassembled WGS sequence"/>
</dbReference>
<gene>
    <name evidence="1" type="ORF">DDW05_01145</name>
</gene>
<evidence type="ECO:0000313" key="1">
    <source>
        <dbReference type="EMBL" id="PVU71409.1"/>
    </source>
</evidence>
<reference evidence="1 2" key="1">
    <citation type="journal article" date="2015" name="Appl. Environ. Microbiol.">
        <title>Nanoarchaeota, Their Sulfolobales Host, and Nanoarchaeota Virus Distribution across Yellowstone National Park Hot Springs.</title>
        <authorList>
            <person name="Munson-McGee J.H."/>
            <person name="Field E.K."/>
            <person name="Bateson M."/>
            <person name="Rooney C."/>
            <person name="Stepanauskas R."/>
            <person name="Young M.J."/>
        </authorList>
    </citation>
    <scope>NUCLEOTIDE SEQUENCE [LARGE SCALE GENOMIC DNA]</scope>
    <source>
        <strain evidence="1">SCGC AB-777_O03</strain>
    </source>
</reference>